<gene>
    <name evidence="2" type="ORF">OEW28_08205</name>
</gene>
<organism evidence="2 3">
    <name type="scientific">Albidovulum marisflavi</name>
    <dbReference type="NCBI Taxonomy" id="2984159"/>
    <lineage>
        <taxon>Bacteria</taxon>
        <taxon>Pseudomonadati</taxon>
        <taxon>Pseudomonadota</taxon>
        <taxon>Alphaproteobacteria</taxon>
        <taxon>Rhodobacterales</taxon>
        <taxon>Paracoccaceae</taxon>
        <taxon>Albidovulum</taxon>
    </lineage>
</organism>
<feature type="transmembrane region" description="Helical" evidence="1">
    <location>
        <begin position="121"/>
        <end position="143"/>
    </location>
</feature>
<dbReference type="EMBL" id="JAOWKY010000001">
    <property type="protein sequence ID" value="MCV2868609.1"/>
    <property type="molecule type" value="Genomic_DNA"/>
</dbReference>
<protein>
    <submittedName>
        <fullName evidence="2">Uncharacterized protein</fullName>
    </submittedName>
</protein>
<feature type="transmembrane region" description="Helical" evidence="1">
    <location>
        <begin position="42"/>
        <end position="60"/>
    </location>
</feature>
<keyword evidence="1" id="KW-0812">Transmembrane</keyword>
<evidence type="ECO:0000313" key="2">
    <source>
        <dbReference type="EMBL" id="MCV2868609.1"/>
    </source>
</evidence>
<evidence type="ECO:0000313" key="3">
    <source>
        <dbReference type="Proteomes" id="UP001652542"/>
    </source>
</evidence>
<proteinExistence type="predicted"/>
<feature type="transmembrane region" description="Helical" evidence="1">
    <location>
        <begin position="12"/>
        <end position="30"/>
    </location>
</feature>
<keyword evidence="3" id="KW-1185">Reference proteome</keyword>
<keyword evidence="1" id="KW-0472">Membrane</keyword>
<sequence>MTRIPIHVRPSVLVPALLFPATVLGFPALMSHAHFDEAPASILAWVIYIGLFGASVHYGCRCMFEIKPSDPDSDQEIQQLLSVRRHRVGLSILAASLGLAVCMLVPLLGSGILLAPETLSTSYIAMLLLSWLAIGLAASDHAVHRALARRDKAAAEAREA</sequence>
<keyword evidence="1" id="KW-1133">Transmembrane helix</keyword>
<dbReference type="RefSeq" id="WP_263734210.1">
    <property type="nucleotide sequence ID" value="NZ_JAOWKY010000001.1"/>
</dbReference>
<feature type="transmembrane region" description="Helical" evidence="1">
    <location>
        <begin position="88"/>
        <end position="115"/>
    </location>
</feature>
<evidence type="ECO:0000256" key="1">
    <source>
        <dbReference type="SAM" id="Phobius"/>
    </source>
</evidence>
<comment type="caution">
    <text evidence="2">The sequence shown here is derived from an EMBL/GenBank/DDBJ whole genome shotgun (WGS) entry which is preliminary data.</text>
</comment>
<accession>A0ABT2ZBW6</accession>
<dbReference type="Proteomes" id="UP001652542">
    <property type="component" value="Unassembled WGS sequence"/>
</dbReference>
<name>A0ABT2ZBW6_9RHOB</name>
<reference evidence="2 3" key="1">
    <citation type="submission" date="2022-10" db="EMBL/GenBank/DDBJ databases">
        <title>Defluviimonas sp. nov., isolated from ocean surface water.</title>
        <authorList>
            <person name="He W."/>
            <person name="Wang L."/>
            <person name="Zhang D.-F."/>
        </authorList>
    </citation>
    <scope>NUCLEOTIDE SEQUENCE [LARGE SCALE GENOMIC DNA]</scope>
    <source>
        <strain evidence="2 3">WL0002</strain>
    </source>
</reference>